<evidence type="ECO:0000313" key="2">
    <source>
        <dbReference type="Proteomes" id="UP000182152"/>
    </source>
</evidence>
<proteinExistence type="predicted"/>
<organism evidence="1 2">
    <name type="scientific">Enterococcus ratti</name>
    <dbReference type="NCBI Taxonomy" id="150033"/>
    <lineage>
        <taxon>Bacteria</taxon>
        <taxon>Bacillati</taxon>
        <taxon>Bacillota</taxon>
        <taxon>Bacilli</taxon>
        <taxon>Lactobacillales</taxon>
        <taxon>Enterococcaceae</taxon>
        <taxon>Enterococcus</taxon>
    </lineage>
</organism>
<accession>A0A1L8WEJ6</accession>
<sequence length="51" mass="6160">MKKRGEKSLSEFLLGKNILKMPMALSFESLYEWCKNMWKTDRNEDVVFMKQ</sequence>
<keyword evidence="2" id="KW-1185">Reference proteome</keyword>
<name>A0A1L8WEJ6_9ENTE</name>
<comment type="caution">
    <text evidence="1">The sequence shown here is derived from an EMBL/GenBank/DDBJ whole genome shotgun (WGS) entry which is preliminary data.</text>
</comment>
<dbReference type="AlphaFoldDB" id="A0A1L8WEJ6"/>
<evidence type="ECO:0000313" key="1">
    <source>
        <dbReference type="EMBL" id="OJG79436.1"/>
    </source>
</evidence>
<protein>
    <submittedName>
        <fullName evidence="1">Uncharacterized protein</fullName>
    </submittedName>
</protein>
<dbReference type="EMBL" id="JXLB01000019">
    <property type="protein sequence ID" value="OJG79436.1"/>
    <property type="molecule type" value="Genomic_DNA"/>
</dbReference>
<gene>
    <name evidence="1" type="ORF">RV14_GL000859</name>
</gene>
<reference evidence="1 2" key="1">
    <citation type="submission" date="2014-12" db="EMBL/GenBank/DDBJ databases">
        <title>Draft genome sequences of 29 type strains of Enterococci.</title>
        <authorList>
            <person name="Zhong Z."/>
            <person name="Sun Z."/>
            <person name="Liu W."/>
            <person name="Zhang W."/>
            <person name="Zhang H."/>
        </authorList>
    </citation>
    <scope>NUCLEOTIDE SEQUENCE [LARGE SCALE GENOMIC DNA]</scope>
    <source>
        <strain evidence="1 2">DSM 15687</strain>
    </source>
</reference>
<dbReference type="Proteomes" id="UP000182152">
    <property type="component" value="Unassembled WGS sequence"/>
</dbReference>